<dbReference type="AlphaFoldDB" id="A0A0R3QZ89"/>
<organism evidence="3">
    <name type="scientific">Brugia timori</name>
    <dbReference type="NCBI Taxonomy" id="42155"/>
    <lineage>
        <taxon>Eukaryota</taxon>
        <taxon>Metazoa</taxon>
        <taxon>Ecdysozoa</taxon>
        <taxon>Nematoda</taxon>
        <taxon>Chromadorea</taxon>
        <taxon>Rhabditida</taxon>
        <taxon>Spirurina</taxon>
        <taxon>Spiruromorpha</taxon>
        <taxon>Filarioidea</taxon>
        <taxon>Onchocercidae</taxon>
        <taxon>Brugia</taxon>
    </lineage>
</organism>
<dbReference type="Proteomes" id="UP000280834">
    <property type="component" value="Unassembled WGS sequence"/>
</dbReference>
<evidence type="ECO:0000313" key="1">
    <source>
        <dbReference type="EMBL" id="VDO37825.1"/>
    </source>
</evidence>
<reference evidence="3" key="1">
    <citation type="submission" date="2017-02" db="UniProtKB">
        <authorList>
            <consortium name="WormBaseParasite"/>
        </authorList>
    </citation>
    <scope>IDENTIFICATION</scope>
</reference>
<evidence type="ECO:0000313" key="3">
    <source>
        <dbReference type="WBParaSite" id="BTMF_0001306301-mRNA-1"/>
    </source>
</evidence>
<dbReference type="EMBL" id="UZAG01018030">
    <property type="protein sequence ID" value="VDO37825.1"/>
    <property type="molecule type" value="Genomic_DNA"/>
</dbReference>
<gene>
    <name evidence="1" type="ORF">BTMF_LOCUS11076</name>
</gene>
<protein>
    <submittedName>
        <fullName evidence="1 3">Uncharacterized protein</fullName>
    </submittedName>
</protein>
<reference evidence="1 2" key="2">
    <citation type="submission" date="2018-11" db="EMBL/GenBank/DDBJ databases">
        <authorList>
            <consortium name="Pathogen Informatics"/>
        </authorList>
    </citation>
    <scope>NUCLEOTIDE SEQUENCE [LARGE SCALE GENOMIC DNA]</scope>
</reference>
<accession>A0A0R3QZ89</accession>
<evidence type="ECO:0000313" key="2">
    <source>
        <dbReference type="Proteomes" id="UP000280834"/>
    </source>
</evidence>
<name>A0A0R3QZ89_9BILA</name>
<sequence>MSVVADSSLHITVSNRTSEISNSRLLDNDWKVYRTCLKITG</sequence>
<keyword evidence="2" id="KW-1185">Reference proteome</keyword>
<dbReference type="WBParaSite" id="BTMF_0001306301-mRNA-1">
    <property type="protein sequence ID" value="BTMF_0001306301-mRNA-1"/>
    <property type="gene ID" value="BTMF_0001306301"/>
</dbReference>
<proteinExistence type="predicted"/>